<name>A0A2U7XX74_KLEPN</name>
<dbReference type="EMBL" id="MG736312">
    <property type="protein sequence ID" value="AVX52202.1"/>
    <property type="molecule type" value="Genomic_DNA"/>
</dbReference>
<proteinExistence type="predicted"/>
<evidence type="ECO:0000313" key="1">
    <source>
        <dbReference type="EMBL" id="AVX52202.1"/>
    </source>
</evidence>
<gene>
    <name evidence="1" type="ORF">pKP91-00039</name>
</gene>
<organism evidence="1">
    <name type="scientific">Klebsiella pneumoniae</name>
    <dbReference type="NCBI Taxonomy" id="573"/>
    <lineage>
        <taxon>Bacteria</taxon>
        <taxon>Pseudomonadati</taxon>
        <taxon>Pseudomonadota</taxon>
        <taxon>Gammaproteobacteria</taxon>
        <taxon>Enterobacterales</taxon>
        <taxon>Enterobacteriaceae</taxon>
        <taxon>Klebsiella/Raoultella group</taxon>
        <taxon>Klebsiella</taxon>
        <taxon>Klebsiella pneumoniae complex</taxon>
    </lineage>
</organism>
<accession>A0A2U7XX74</accession>
<protein>
    <submittedName>
        <fullName evidence="1">Uncharacterized protein</fullName>
    </submittedName>
</protein>
<dbReference type="AlphaFoldDB" id="A0A2U7XX74"/>
<reference evidence="1" key="1">
    <citation type="journal article" date="2018" name="Emerg. Microbes Infect.">
        <title>Identified a colistin-resistance gene mcr-8.1 in klebsiella pneumoniae.</title>
        <authorList>
            <person name="Wang X."/>
            <person name="Wang Y."/>
            <person name="Shen Z."/>
        </authorList>
    </citation>
    <scope>NUCLEOTIDE SEQUENCE</scope>
    <source>
        <strain evidence="1">KP91</strain>
        <plasmid evidence="1">pKP91</plasmid>
    </source>
</reference>
<sequence length="148" mass="16983">MIKLSNLVISAVAREYTNQITGIRCVEDEEDVITSTIRNLLELLWPSEDYRRNSYNAEQYSSRSWQWSVGRSSRDIGSEYGYLLAKGRTDVEVKTMNASTPCYSVDIEFGEGAEQYEWAGLRPQMQDSAKLMRLTVRPEQPAEWTVIS</sequence>
<geneLocation type="plasmid" evidence="1">
    <name>pKP91</name>
</geneLocation>
<dbReference type="RefSeq" id="WP_187982549.1">
    <property type="nucleotide sequence ID" value="NZ_JACJCR010000051.1"/>
</dbReference>
<keyword evidence="1" id="KW-0614">Plasmid</keyword>